<gene>
    <name evidence="3" type="ORF">MICPUN_102772</name>
</gene>
<dbReference type="PROSITE" id="PS50096">
    <property type="entry name" value="IQ"/>
    <property type="match status" value="1"/>
</dbReference>
<dbReference type="PANTHER" id="PTHR31043">
    <property type="entry name" value="NEPHROCYSTIN-4"/>
    <property type="match status" value="1"/>
</dbReference>
<dbReference type="OMA" id="GSPRYLM"/>
<reference evidence="3 4" key="1">
    <citation type="journal article" date="2009" name="Science">
        <title>Green evolution and dynamic adaptations revealed by genomes of the marine picoeukaryotes Micromonas.</title>
        <authorList>
            <person name="Worden A.Z."/>
            <person name="Lee J.H."/>
            <person name="Mock T."/>
            <person name="Rouze P."/>
            <person name="Simmons M.P."/>
            <person name="Aerts A.L."/>
            <person name="Allen A.E."/>
            <person name="Cuvelier M.L."/>
            <person name="Derelle E."/>
            <person name="Everett M.V."/>
            <person name="Foulon E."/>
            <person name="Grimwood J."/>
            <person name="Gundlach H."/>
            <person name="Henrissat B."/>
            <person name="Napoli C."/>
            <person name="McDonald S.M."/>
            <person name="Parker M.S."/>
            <person name="Rombauts S."/>
            <person name="Salamov A."/>
            <person name="Von Dassow P."/>
            <person name="Badger J.H."/>
            <person name="Coutinho P.M."/>
            <person name="Demir E."/>
            <person name="Dubchak I."/>
            <person name="Gentemann C."/>
            <person name="Eikrem W."/>
            <person name="Gready J.E."/>
            <person name="John U."/>
            <person name="Lanier W."/>
            <person name="Lindquist E.A."/>
            <person name="Lucas S."/>
            <person name="Mayer K.F."/>
            <person name="Moreau H."/>
            <person name="Not F."/>
            <person name="Otillar R."/>
            <person name="Panaud O."/>
            <person name="Pangilinan J."/>
            <person name="Paulsen I."/>
            <person name="Piegu B."/>
            <person name="Poliakov A."/>
            <person name="Robbens S."/>
            <person name="Schmutz J."/>
            <person name="Toulza E."/>
            <person name="Wyss T."/>
            <person name="Zelensky A."/>
            <person name="Zhou K."/>
            <person name="Armbrust E.V."/>
            <person name="Bhattacharya D."/>
            <person name="Goodenough U.W."/>
            <person name="Van de Peer Y."/>
            <person name="Grigoriev I.V."/>
        </authorList>
    </citation>
    <scope>NUCLEOTIDE SEQUENCE [LARGE SCALE GENOMIC DNA]</scope>
    <source>
        <strain evidence="4">RCC299 / NOUM17</strain>
    </source>
</reference>
<sequence>MASEPEPPTGLDAVPASSAAAAEAEESRIAPAASDPPAPVPPAPVATAETTATEPSTEPSTRTATGPAPEPAAPADPSTYRGVEGTDFRVAATETLVQAQSKERIAELAGVDPNAATREADSIVAAAKAKADAEAAAAAAKAAAEKEEEDAALKIQAVFRGKAARRDVEEFKKGGGVESRSATTEAAAGGGVGAFAAGSNALHVEDTASKAVQPAPPAMQLGHWETFAARQIARHVPVASGGLALGPAPRGYRFRVLAVEAFPFGPECFRIRDRGNTLEAKVNVSFYDECTGSFHGATCSSAPEPAEIPATPGDGDGDAAPVATLDVQHDAYFTTRVCDPRCLIVVEIVLVERRGDGSAARETSAGWAAMPAVGPGGAEPTGAPGSAPVRQGSPRYLMWGRPRAGQHPPSQLGRAKLHFVHETCPALLRAAPLIPEDFPVTYGDVVPGVLRFDADGELTSDVDAVTTTLTSPLLAPTRAVSLSGMRVNLPKRMMDVVAASPDLAVALHGAGAKPPGVDSLVANPTASAAAIAAAKCVTVRITAHNGRVFVGESVEASDFAVDPEGSPSCIVLRSDAIVPDVPQDVLVVLVVEVLYRAPGKRGEPPVTLGWAATCPFRPGIESPGHATSDTFSGSLALRIGEDALLVTRRGRGPRAEPCVDWRSVVQAPQEVWRAVFRSGGDVSDKDETSVAFTFAAAEGDTGGHRGASQAEAARALLDAPVADNVAQAKSKMAQAETALKDTSMTGRERAKAEAALAAAKMDLSSQQQLVQVMERMQVQLNELASSVNVIKTDLRGSRDAAPAPPAAERARPLDRSPRVSPEVRNAEPVPRVPEASHSTDPEPRVPEASHSPPMDEPVYADEEWPAAGPAEGSSALFSGAAADAGEPLVSARGLGGFSRATRARLHAAGADATLPPDVRDAIRAAASRAGAPQNPTLDIVREHRDIRAVNEVIVQFLAYRKFDALNSTSQLADVHFTFNFFDFPASTSRPCVLTPPDVPRGEPQMLVPKGAPRRSDGGERAGDAWFRFKVDGTGNGTGDKIPDGPDAMHARRCAFVDYCATQRLSVDVWDGSSLMQHGTCSIDLTGLLRQGRDSAEVMVEAPVAATAPRVTS</sequence>
<dbReference type="OrthoDB" id="545610at2759"/>
<dbReference type="GeneID" id="8247099"/>
<dbReference type="Proteomes" id="UP000002009">
    <property type="component" value="Chromosome 10"/>
</dbReference>
<name>C1FHC9_MICCC</name>
<feature type="region of interest" description="Disordered" evidence="1">
    <location>
        <begin position="795"/>
        <end position="872"/>
    </location>
</feature>
<dbReference type="GO" id="GO:0005856">
    <property type="term" value="C:cytoskeleton"/>
    <property type="evidence" value="ECO:0007669"/>
    <property type="project" value="InterPro"/>
</dbReference>
<protein>
    <recommendedName>
        <fullName evidence="2">NPHP4 C2-like domain-containing protein</fullName>
    </recommendedName>
</protein>
<keyword evidence="4" id="KW-1185">Reference proteome</keyword>
<dbReference type="InParanoid" id="C1FHC9"/>
<dbReference type="InterPro" id="IPR029775">
    <property type="entry name" value="NPHP4"/>
</dbReference>
<dbReference type="KEGG" id="mis:MICPUN_102772"/>
<organism evidence="3 4">
    <name type="scientific">Micromonas commoda (strain RCC299 / NOUM17 / CCMP2709)</name>
    <name type="common">Picoplanktonic green alga</name>
    <dbReference type="NCBI Taxonomy" id="296587"/>
    <lineage>
        <taxon>Eukaryota</taxon>
        <taxon>Viridiplantae</taxon>
        <taxon>Chlorophyta</taxon>
        <taxon>Mamiellophyceae</taxon>
        <taxon>Mamiellales</taxon>
        <taxon>Mamiellaceae</taxon>
        <taxon>Micromonas</taxon>
    </lineage>
</organism>
<feature type="compositionally biased region" description="Low complexity" evidence="1">
    <location>
        <begin position="13"/>
        <end position="22"/>
    </location>
</feature>
<dbReference type="GO" id="GO:0097730">
    <property type="term" value="C:non-motile cilium"/>
    <property type="evidence" value="ECO:0007669"/>
    <property type="project" value="InterPro"/>
</dbReference>
<dbReference type="InterPro" id="IPR058765">
    <property type="entry name" value="NPHP4_C2-like"/>
</dbReference>
<feature type="compositionally biased region" description="Low complexity" evidence="1">
    <location>
        <begin position="45"/>
        <end position="67"/>
    </location>
</feature>
<dbReference type="PANTHER" id="PTHR31043:SF3">
    <property type="entry name" value="NEPHROCYSTIN-4"/>
    <property type="match status" value="1"/>
</dbReference>
<feature type="compositionally biased region" description="Basic and acidic residues" evidence="1">
    <location>
        <begin position="837"/>
        <end position="847"/>
    </location>
</feature>
<dbReference type="eggNOG" id="ENOG502QUNP">
    <property type="taxonomic scope" value="Eukaryota"/>
</dbReference>
<accession>C1FHC9</accession>
<feature type="compositionally biased region" description="Pro residues" evidence="1">
    <location>
        <begin position="34"/>
        <end position="44"/>
    </location>
</feature>
<feature type="compositionally biased region" description="Basic and acidic residues" evidence="1">
    <location>
        <begin position="808"/>
        <end position="817"/>
    </location>
</feature>
<dbReference type="CDD" id="cd23767">
    <property type="entry name" value="IQCD"/>
    <property type="match status" value="1"/>
</dbReference>
<dbReference type="EMBL" id="CP001576">
    <property type="protein sequence ID" value="ACO69797.1"/>
    <property type="molecule type" value="Genomic_DNA"/>
</dbReference>
<evidence type="ECO:0000313" key="4">
    <source>
        <dbReference type="Proteomes" id="UP000002009"/>
    </source>
</evidence>
<feature type="region of interest" description="Disordered" evidence="1">
    <location>
        <begin position="1"/>
        <end position="86"/>
    </location>
</feature>
<dbReference type="AlphaFoldDB" id="C1FHC9"/>
<dbReference type="Pfam" id="PF26186">
    <property type="entry name" value="NPHP4_C2_3rd"/>
    <property type="match status" value="2"/>
</dbReference>
<dbReference type="STRING" id="296587.C1FHC9"/>
<feature type="region of interest" description="Disordered" evidence="1">
    <location>
        <begin position="996"/>
        <end position="1020"/>
    </location>
</feature>
<proteinExistence type="predicted"/>
<dbReference type="GO" id="GO:0090090">
    <property type="term" value="P:negative regulation of canonical Wnt signaling pathway"/>
    <property type="evidence" value="ECO:0007669"/>
    <property type="project" value="InterPro"/>
</dbReference>
<evidence type="ECO:0000256" key="1">
    <source>
        <dbReference type="SAM" id="MobiDB-lite"/>
    </source>
</evidence>
<dbReference type="RefSeq" id="XP_002508539.1">
    <property type="nucleotide sequence ID" value="XM_002508493.1"/>
</dbReference>
<evidence type="ECO:0000313" key="3">
    <source>
        <dbReference type="EMBL" id="ACO69797.1"/>
    </source>
</evidence>
<feature type="domain" description="NPHP4 C2-like" evidence="2">
    <location>
        <begin position="903"/>
        <end position="994"/>
    </location>
</feature>
<evidence type="ECO:0000259" key="2">
    <source>
        <dbReference type="Pfam" id="PF26186"/>
    </source>
</evidence>
<feature type="domain" description="NPHP4 C2-like" evidence="2">
    <location>
        <begin position="1053"/>
        <end position="1106"/>
    </location>
</feature>